<dbReference type="InterPro" id="IPR006653">
    <property type="entry name" value="Trp_synth_b_CS"/>
</dbReference>
<dbReference type="Proteomes" id="UP000093309">
    <property type="component" value="Unassembled WGS sequence"/>
</dbReference>
<evidence type="ECO:0000256" key="1">
    <source>
        <dbReference type="ARBA" id="ARBA00001933"/>
    </source>
</evidence>
<evidence type="ECO:0000256" key="10">
    <source>
        <dbReference type="ARBA" id="ARBA00023239"/>
    </source>
</evidence>
<dbReference type="HAMAP" id="MF_00133">
    <property type="entry name" value="Trp_synth_beta"/>
    <property type="match status" value="1"/>
</dbReference>
<evidence type="ECO:0000256" key="6">
    <source>
        <dbReference type="ARBA" id="ARBA00022605"/>
    </source>
</evidence>
<keyword evidence="7 12" id="KW-0822">Tryptophan biosynthesis</keyword>
<comment type="catalytic activity">
    <reaction evidence="11 12">
        <text>(1S,2R)-1-C-(indol-3-yl)glycerol 3-phosphate + L-serine = D-glyceraldehyde 3-phosphate + L-tryptophan + H2O</text>
        <dbReference type="Rhea" id="RHEA:10532"/>
        <dbReference type="ChEBI" id="CHEBI:15377"/>
        <dbReference type="ChEBI" id="CHEBI:33384"/>
        <dbReference type="ChEBI" id="CHEBI:57912"/>
        <dbReference type="ChEBI" id="CHEBI:58866"/>
        <dbReference type="ChEBI" id="CHEBI:59776"/>
        <dbReference type="EC" id="4.2.1.20"/>
    </reaction>
</comment>
<accession>A0A1C0ZX28</accession>
<dbReference type="PANTHER" id="PTHR48077">
    <property type="entry name" value="TRYPTOPHAN SYNTHASE-RELATED"/>
    <property type="match status" value="1"/>
</dbReference>
<protein>
    <recommendedName>
        <fullName evidence="12">Tryptophan synthase beta chain</fullName>
        <ecNumber evidence="12">4.2.1.20</ecNumber>
    </recommendedName>
</protein>
<keyword evidence="8 12" id="KW-0663">Pyridoxal phosphate</keyword>
<dbReference type="RefSeq" id="WP_065857195.1">
    <property type="nucleotide sequence ID" value="NZ_LYPC01000027.1"/>
</dbReference>
<dbReference type="FunFam" id="3.40.50.1100:FF:000004">
    <property type="entry name" value="Tryptophan synthase beta chain"/>
    <property type="match status" value="1"/>
</dbReference>
<evidence type="ECO:0000256" key="2">
    <source>
        <dbReference type="ARBA" id="ARBA00002786"/>
    </source>
</evidence>
<comment type="function">
    <text evidence="2 12">The beta subunit is responsible for the synthesis of L-tryptophan from indole and L-serine.</text>
</comment>
<evidence type="ECO:0000313" key="14">
    <source>
        <dbReference type="EMBL" id="OCT12673.1"/>
    </source>
</evidence>
<dbReference type="EC" id="4.2.1.20" evidence="12"/>
<name>A0A1C0ZX28_9BACL</name>
<keyword evidence="10 12" id="KW-0456">Lyase</keyword>
<evidence type="ECO:0000256" key="4">
    <source>
        <dbReference type="ARBA" id="ARBA00009982"/>
    </source>
</evidence>
<evidence type="ECO:0000256" key="7">
    <source>
        <dbReference type="ARBA" id="ARBA00022822"/>
    </source>
</evidence>
<evidence type="ECO:0000256" key="9">
    <source>
        <dbReference type="ARBA" id="ARBA00023141"/>
    </source>
</evidence>
<dbReference type="OrthoDB" id="9766131at2"/>
<evidence type="ECO:0000256" key="5">
    <source>
        <dbReference type="ARBA" id="ARBA00011270"/>
    </source>
</evidence>
<sequence length="397" mass="43594">MTQVPDQYGRFGKFGGRYVPETLMNALHELEEAYARYKDDPEFIAEVRYLQKQYSGRPTPLYFAERLTESLGGAKIYLKREDLNHTGAHKINNTIGQAVLAKRMGKKKIIAETGAGQHGVASATVAALMGFECKVFMGEEDTKRQQLNVFRMKLLGSEVIPVTSGTRTLKDACNETLRYWVSNVQDTYYILGSVTGPHPYPMMVRDFQRVIGDESREQILETEGRLPDAVVACVGGGSNAMGIFYPFVQDESVKLIGVEAAGRGVNTDEHAATMTKGTPGVFQGSLSYLLQDEYGQVLPAHSISAGLDYPGIGPEHAYLKDSERASYYPITDQEALDALQLLSRTEGIIPALESAHAIAHTLKLAPTMSKDQIIIVSLSGRGDKDVESIISYLGEEV</sequence>
<dbReference type="InterPro" id="IPR006654">
    <property type="entry name" value="Trp_synth_beta"/>
</dbReference>
<comment type="subunit">
    <text evidence="5 12">Tetramer of two alpha and two beta chains.</text>
</comment>
<comment type="caution">
    <text evidence="14">The sequence shown here is derived from an EMBL/GenBank/DDBJ whole genome shotgun (WGS) entry which is preliminary data.</text>
</comment>
<comment type="pathway">
    <text evidence="3 12">Amino-acid biosynthesis; L-tryptophan biosynthesis; L-tryptophan from chorismate: step 5/5.</text>
</comment>
<evidence type="ECO:0000256" key="8">
    <source>
        <dbReference type="ARBA" id="ARBA00022898"/>
    </source>
</evidence>
<dbReference type="FunFam" id="3.40.50.1100:FF:000001">
    <property type="entry name" value="Tryptophan synthase beta chain"/>
    <property type="match status" value="1"/>
</dbReference>
<feature type="domain" description="Tryptophan synthase beta chain-like PALP" evidence="13">
    <location>
        <begin position="55"/>
        <end position="380"/>
    </location>
</feature>
<dbReference type="InterPro" id="IPR036052">
    <property type="entry name" value="TrpB-like_PALP_sf"/>
</dbReference>
<comment type="similarity">
    <text evidence="4 12">Belongs to the TrpB family.</text>
</comment>
<dbReference type="InterPro" id="IPR023026">
    <property type="entry name" value="Trp_synth_beta/beta-like"/>
</dbReference>
<dbReference type="GO" id="GO:0005737">
    <property type="term" value="C:cytoplasm"/>
    <property type="evidence" value="ECO:0007669"/>
    <property type="project" value="TreeGrafter"/>
</dbReference>
<dbReference type="PIRSF" id="PIRSF001413">
    <property type="entry name" value="Trp_syn_beta"/>
    <property type="match status" value="1"/>
</dbReference>
<organism evidence="14 15">
    <name type="scientific">Paenibacillus pectinilyticus</name>
    <dbReference type="NCBI Taxonomy" id="512399"/>
    <lineage>
        <taxon>Bacteria</taxon>
        <taxon>Bacillati</taxon>
        <taxon>Bacillota</taxon>
        <taxon>Bacilli</taxon>
        <taxon>Bacillales</taxon>
        <taxon>Paenibacillaceae</taxon>
        <taxon>Paenibacillus</taxon>
    </lineage>
</organism>
<feature type="modified residue" description="N6-(pyridoxal phosphate)lysine" evidence="12">
    <location>
        <position position="90"/>
    </location>
</feature>
<dbReference type="GO" id="GO:0004834">
    <property type="term" value="F:tryptophan synthase activity"/>
    <property type="evidence" value="ECO:0007669"/>
    <property type="project" value="UniProtKB-UniRule"/>
</dbReference>
<keyword evidence="15" id="KW-1185">Reference proteome</keyword>
<proteinExistence type="inferred from homology"/>
<dbReference type="InterPro" id="IPR001926">
    <property type="entry name" value="TrpB-like_PALP"/>
</dbReference>
<dbReference type="EMBL" id="LYPC01000027">
    <property type="protein sequence ID" value="OCT12673.1"/>
    <property type="molecule type" value="Genomic_DNA"/>
</dbReference>
<dbReference type="UniPathway" id="UPA00035">
    <property type="reaction ID" value="UER00044"/>
</dbReference>
<dbReference type="NCBIfam" id="TIGR00263">
    <property type="entry name" value="trpB"/>
    <property type="match status" value="1"/>
</dbReference>
<dbReference type="STRING" id="512399.A8709_33230"/>
<dbReference type="PANTHER" id="PTHR48077:SF3">
    <property type="entry name" value="TRYPTOPHAN SYNTHASE"/>
    <property type="match status" value="1"/>
</dbReference>
<gene>
    <name evidence="12" type="primary">trpB</name>
    <name evidence="14" type="ORF">A8709_33230</name>
</gene>
<evidence type="ECO:0000256" key="12">
    <source>
        <dbReference type="HAMAP-Rule" id="MF_00133"/>
    </source>
</evidence>
<dbReference type="PROSITE" id="PS00168">
    <property type="entry name" value="TRP_SYNTHASE_BETA"/>
    <property type="match status" value="1"/>
</dbReference>
<evidence type="ECO:0000256" key="3">
    <source>
        <dbReference type="ARBA" id="ARBA00004733"/>
    </source>
</evidence>
<comment type="cofactor">
    <cofactor evidence="1 12">
        <name>pyridoxal 5'-phosphate</name>
        <dbReference type="ChEBI" id="CHEBI:597326"/>
    </cofactor>
</comment>
<evidence type="ECO:0000256" key="11">
    <source>
        <dbReference type="ARBA" id="ARBA00049047"/>
    </source>
</evidence>
<reference evidence="15" key="1">
    <citation type="submission" date="2016-05" db="EMBL/GenBank/DDBJ databases">
        <title>Paenibacillus oryzae. sp. nov., isolated from the rice root.</title>
        <authorList>
            <person name="Zhang J."/>
            <person name="Zhang X."/>
        </authorList>
    </citation>
    <scope>NUCLEOTIDE SEQUENCE [LARGE SCALE GENOMIC DNA]</scope>
    <source>
        <strain evidence="15">KCTC13222</strain>
    </source>
</reference>
<dbReference type="Gene3D" id="3.40.50.1100">
    <property type="match status" value="2"/>
</dbReference>
<keyword evidence="6 12" id="KW-0028">Amino-acid biosynthesis</keyword>
<dbReference type="AlphaFoldDB" id="A0A1C0ZX28"/>
<evidence type="ECO:0000259" key="13">
    <source>
        <dbReference type="Pfam" id="PF00291"/>
    </source>
</evidence>
<keyword evidence="9 12" id="KW-0057">Aromatic amino acid biosynthesis</keyword>
<evidence type="ECO:0000313" key="15">
    <source>
        <dbReference type="Proteomes" id="UP000093309"/>
    </source>
</evidence>
<dbReference type="CDD" id="cd06446">
    <property type="entry name" value="Trp-synth_B"/>
    <property type="match status" value="1"/>
</dbReference>
<dbReference type="Pfam" id="PF00291">
    <property type="entry name" value="PALP"/>
    <property type="match status" value="1"/>
</dbReference>
<dbReference type="SUPFAM" id="SSF53686">
    <property type="entry name" value="Tryptophan synthase beta subunit-like PLP-dependent enzymes"/>
    <property type="match status" value="1"/>
</dbReference>